<dbReference type="PANTHER" id="PTHR33392">
    <property type="entry name" value="POLYISOPRENYL-TEICHOIC ACID--PEPTIDOGLYCAN TEICHOIC ACID TRANSFERASE TAGU"/>
    <property type="match status" value="1"/>
</dbReference>
<dbReference type="RefSeq" id="WP_125088256.1">
    <property type="nucleotide sequence ID" value="NZ_RSAA01000001.1"/>
</dbReference>
<keyword evidence="3" id="KW-0472">Membrane</keyword>
<evidence type="ECO:0000313" key="5">
    <source>
        <dbReference type="EMBL" id="RRO20552.1"/>
    </source>
</evidence>
<evidence type="ECO:0000259" key="4">
    <source>
        <dbReference type="Pfam" id="PF03816"/>
    </source>
</evidence>
<dbReference type="InterPro" id="IPR004474">
    <property type="entry name" value="LytR_CpsA_psr"/>
</dbReference>
<dbReference type="AlphaFoldDB" id="A0A3R8Q818"/>
<feature type="transmembrane region" description="Helical" evidence="3">
    <location>
        <begin position="132"/>
        <end position="153"/>
    </location>
</feature>
<feature type="transmembrane region" description="Helical" evidence="3">
    <location>
        <begin position="57"/>
        <end position="77"/>
    </location>
</feature>
<evidence type="ECO:0000313" key="6">
    <source>
        <dbReference type="Proteomes" id="UP000274515"/>
    </source>
</evidence>
<name>A0A3R8Q818_9PSEU</name>
<keyword evidence="6" id="KW-1185">Reference proteome</keyword>
<dbReference type="Proteomes" id="UP000274515">
    <property type="component" value="Unassembled WGS sequence"/>
</dbReference>
<organism evidence="5 6">
    <name type="scientific">Saccharopolyspora rhizosphaerae</name>
    <dbReference type="NCBI Taxonomy" id="2492662"/>
    <lineage>
        <taxon>Bacteria</taxon>
        <taxon>Bacillati</taxon>
        <taxon>Actinomycetota</taxon>
        <taxon>Actinomycetes</taxon>
        <taxon>Pseudonocardiales</taxon>
        <taxon>Pseudonocardiaceae</taxon>
        <taxon>Saccharopolyspora</taxon>
    </lineage>
</organism>
<comment type="similarity">
    <text evidence="1">Belongs to the LytR/CpsA/Psr (LCP) family.</text>
</comment>
<feature type="domain" description="Cell envelope-related transcriptional attenuator" evidence="4">
    <location>
        <begin position="211"/>
        <end position="376"/>
    </location>
</feature>
<feature type="transmembrane region" description="Helical" evidence="3">
    <location>
        <begin position="89"/>
        <end position="111"/>
    </location>
</feature>
<comment type="caution">
    <text evidence="5">The sequence shown here is derived from an EMBL/GenBank/DDBJ whole genome shotgun (WGS) entry which is preliminary data.</text>
</comment>
<dbReference type="Gene3D" id="3.40.630.190">
    <property type="entry name" value="LCP protein"/>
    <property type="match status" value="1"/>
</dbReference>
<reference evidence="5 6" key="1">
    <citation type="submission" date="2018-11" db="EMBL/GenBank/DDBJ databases">
        <title>Saccharopolyspora rhizosphaerae sp. nov., an actinomycete isolated from rhizosphere soil in Thailand.</title>
        <authorList>
            <person name="Intra B."/>
            <person name="Euanorasetr J."/>
            <person name="Take A."/>
            <person name="Inahashi Y."/>
            <person name="Mori M."/>
            <person name="Panbangred W."/>
            <person name="Matsumoto A."/>
        </authorList>
    </citation>
    <scope>NUCLEOTIDE SEQUENCE [LARGE SCALE GENOMIC DNA]</scope>
    <source>
        <strain evidence="5 6">H219</strain>
    </source>
</reference>
<dbReference type="InterPro" id="IPR050922">
    <property type="entry name" value="LytR/CpsA/Psr_CW_biosynth"/>
</dbReference>
<dbReference type="EMBL" id="RSAA01000001">
    <property type="protein sequence ID" value="RRO20552.1"/>
    <property type="molecule type" value="Genomic_DNA"/>
</dbReference>
<feature type="transmembrane region" description="Helical" evidence="3">
    <location>
        <begin position="32"/>
        <end position="50"/>
    </location>
</feature>
<dbReference type="OrthoDB" id="3573673at2"/>
<dbReference type="PANTHER" id="PTHR33392:SF6">
    <property type="entry name" value="POLYISOPRENYL-TEICHOIC ACID--PEPTIDOGLYCAN TEICHOIC ACID TRANSFERASE TAGU"/>
    <property type="match status" value="1"/>
</dbReference>
<keyword evidence="3" id="KW-0812">Transmembrane</keyword>
<protein>
    <submittedName>
        <fullName evidence="5">LytR family transcriptional regulator</fullName>
    </submittedName>
</protein>
<evidence type="ECO:0000256" key="1">
    <source>
        <dbReference type="ARBA" id="ARBA00006068"/>
    </source>
</evidence>
<accession>A0A3R8Q818</accession>
<proteinExistence type="inferred from homology"/>
<feature type="region of interest" description="Disordered" evidence="2">
    <location>
        <begin position="1"/>
        <end position="27"/>
    </location>
</feature>
<dbReference type="NCBIfam" id="TIGR00350">
    <property type="entry name" value="lytR_cpsA_psr"/>
    <property type="match status" value="1"/>
</dbReference>
<sequence length="470" mass="50172">MTQGTINPAPPDFEPFPERSERSTADTSGRRALWLTLLSVLTPGVAHWHAGRRRTATVLVVFSGLIWLSVAFAVLTLDREHLVGAAVRPAVLLLVATTAIVVIPIWILLVITSYNAVRPRCLSRRRARTGRIAVLALCVAVAAPPALVAHYAYSQYDLINAVFADGGGSRSSAAAADSDDPAESAKPLPGVDRLNVLLLGSDAGDGRVGTRADTMVLASVDQDTGRTVLLSLPRNLQKAPMPEGPPRAKYPEGYPGLLNGVYREGEDHDPGLMPGSPNPGADLLKGTISEVLGMPVHYFAQVNMQGFRELVDAMGGVDVNVARSMPMGNTGAFFQPGPQHLDGAQALWYARSRTGASDYDRMERQRCMLSTLAEQADPLTVLNHYHQVAAAAKDNFRTDIPADMLQDLASLANKVEPAGSVQFMPPLIEPSNPDFNHIRAVAKDTVAQSEAGEEPQATAVQANSRVAAAC</sequence>
<evidence type="ECO:0000256" key="2">
    <source>
        <dbReference type="SAM" id="MobiDB-lite"/>
    </source>
</evidence>
<dbReference type="Pfam" id="PF03816">
    <property type="entry name" value="LytR_cpsA_psr"/>
    <property type="match status" value="1"/>
</dbReference>
<gene>
    <name evidence="5" type="ORF">EIL87_01295</name>
</gene>
<evidence type="ECO:0000256" key="3">
    <source>
        <dbReference type="SAM" id="Phobius"/>
    </source>
</evidence>
<keyword evidence="3" id="KW-1133">Transmembrane helix</keyword>